<evidence type="ECO:0008006" key="5">
    <source>
        <dbReference type="Google" id="ProtNLM"/>
    </source>
</evidence>
<evidence type="ECO:0000256" key="2">
    <source>
        <dbReference type="SAM" id="Phobius"/>
    </source>
</evidence>
<keyword evidence="2" id="KW-0472">Membrane</keyword>
<keyword evidence="2" id="KW-0812">Transmembrane</keyword>
<evidence type="ECO:0000313" key="3">
    <source>
        <dbReference type="EMBL" id="QNS03358.1"/>
    </source>
</evidence>
<dbReference type="AlphaFoldDB" id="A0A7H1B3Q3"/>
<feature type="transmembrane region" description="Helical" evidence="2">
    <location>
        <begin position="70"/>
        <end position="90"/>
    </location>
</feature>
<accession>A0A7H1B3Q3</accession>
<feature type="transmembrane region" description="Helical" evidence="2">
    <location>
        <begin position="41"/>
        <end position="63"/>
    </location>
</feature>
<keyword evidence="4" id="KW-1185">Reference proteome</keyword>
<sequence>MAASQRGSGRARPAREPCLADRMRAALWGPAEFVGPPGPGLLAHGLAVGAAGTGAVTAAGAVGMWAGPPVLARGEAGLMVVAALVVYLAVLRAGRALVGIVAVLGVCLTLTVPQAAAGLALAERGRVEQAKVASVERVPGHRRSFCELVPESPHAPPGTRIWRGCTAATGPGDDLTIVYDPRGRAPLRGSAQPHERRATALRLAALALGVALMSALAVVRSFRLTASTAQAETHRKTHRKTQGQPEGRTPGEWQRGTQGGTQGDTDDRKRHDREG</sequence>
<dbReference type="EMBL" id="CP061281">
    <property type="protein sequence ID" value="QNS03358.1"/>
    <property type="molecule type" value="Genomic_DNA"/>
</dbReference>
<organism evidence="3 4">
    <name type="scientific">Streptomyces xanthii</name>
    <dbReference type="NCBI Taxonomy" id="2768069"/>
    <lineage>
        <taxon>Bacteria</taxon>
        <taxon>Bacillati</taxon>
        <taxon>Actinomycetota</taxon>
        <taxon>Actinomycetes</taxon>
        <taxon>Kitasatosporales</taxon>
        <taxon>Streptomycetaceae</taxon>
        <taxon>Streptomyces</taxon>
    </lineage>
</organism>
<dbReference type="RefSeq" id="WP_188336112.1">
    <property type="nucleotide sequence ID" value="NZ_CP061281.1"/>
</dbReference>
<dbReference type="KEGG" id="sxn:IAG42_06735"/>
<feature type="region of interest" description="Disordered" evidence="1">
    <location>
        <begin position="228"/>
        <end position="275"/>
    </location>
</feature>
<protein>
    <recommendedName>
        <fullName evidence="5">DUF3592 domain-containing protein</fullName>
    </recommendedName>
</protein>
<keyword evidence="2" id="KW-1133">Transmembrane helix</keyword>
<dbReference type="Proteomes" id="UP000516428">
    <property type="component" value="Chromosome"/>
</dbReference>
<feature type="compositionally biased region" description="Basic and acidic residues" evidence="1">
    <location>
        <begin position="265"/>
        <end position="275"/>
    </location>
</feature>
<feature type="transmembrane region" description="Helical" evidence="2">
    <location>
        <begin position="200"/>
        <end position="219"/>
    </location>
</feature>
<feature type="transmembrane region" description="Helical" evidence="2">
    <location>
        <begin position="96"/>
        <end position="121"/>
    </location>
</feature>
<name>A0A7H1B3Q3_9ACTN</name>
<gene>
    <name evidence="3" type="ORF">IAG42_06735</name>
</gene>
<evidence type="ECO:0000256" key="1">
    <source>
        <dbReference type="SAM" id="MobiDB-lite"/>
    </source>
</evidence>
<evidence type="ECO:0000313" key="4">
    <source>
        <dbReference type="Proteomes" id="UP000516428"/>
    </source>
</evidence>
<reference evidence="3 4" key="1">
    <citation type="submission" date="2020-09" db="EMBL/GenBank/DDBJ databases">
        <title>A novel species.</title>
        <authorList>
            <person name="Gao J."/>
        </authorList>
    </citation>
    <scope>NUCLEOTIDE SEQUENCE [LARGE SCALE GENOMIC DNA]</scope>
    <source>
        <strain evidence="3 4">CRXT-Y-14</strain>
    </source>
</reference>
<proteinExistence type="predicted"/>